<sequence>MMLLLAEYYGATMPKGKLGIYWEGLQDLDLLAVRQALSAHVQNPDNGQFLPRVADIRKMLGGTTQDAALVAWSKVDGAMRCVGPYQSVVFEDALIHRVLADMGGWIHLSKFDENEWPFKAKEFETRYRGFAVRGDRPEYPPVMIGLAENENKSDGRPSPEPVLIGDRGKCLAVMANGSSKPTLQISGLFQGERFLVDQRSAGSSEKGV</sequence>
<accession>A0A149VVP7</accession>
<organism evidence="2 3">
    <name type="scientific">Ferrovum myxofaciens</name>
    <dbReference type="NCBI Taxonomy" id="416213"/>
    <lineage>
        <taxon>Bacteria</taxon>
        <taxon>Pseudomonadati</taxon>
        <taxon>Pseudomonadota</taxon>
        <taxon>Betaproteobacteria</taxon>
        <taxon>Ferrovales</taxon>
        <taxon>Ferrovaceae</taxon>
        <taxon>Ferrovum</taxon>
    </lineage>
</organism>
<feature type="domain" description="DUF6475" evidence="1">
    <location>
        <begin position="88"/>
        <end position="177"/>
    </location>
</feature>
<dbReference type="Pfam" id="PF20081">
    <property type="entry name" value="DUF6475"/>
    <property type="match status" value="1"/>
</dbReference>
<proteinExistence type="predicted"/>
<evidence type="ECO:0000313" key="3">
    <source>
        <dbReference type="Proteomes" id="UP000075653"/>
    </source>
</evidence>
<dbReference type="InterPro" id="IPR045521">
    <property type="entry name" value="DUF6475"/>
</dbReference>
<reference evidence="2 3" key="1">
    <citation type="submission" date="2016-01" db="EMBL/GenBank/DDBJ databases">
        <title>Genome sequence of the acidophilic iron oxidising Ferrovum strain Z-31.</title>
        <authorList>
            <person name="Poehlein A."/>
            <person name="Ullrich S.R."/>
            <person name="Schloemann M."/>
            <person name="Muehling M."/>
            <person name="Daniel R."/>
        </authorList>
    </citation>
    <scope>NUCLEOTIDE SEQUENCE [LARGE SCALE GENOMIC DNA]</scope>
    <source>
        <strain evidence="2 3">Z-31</strain>
    </source>
</reference>
<dbReference type="AlphaFoldDB" id="A0A149VVP7"/>
<dbReference type="PATRIC" id="fig|1789004.3.peg.2279"/>
<dbReference type="Proteomes" id="UP000075653">
    <property type="component" value="Unassembled WGS sequence"/>
</dbReference>
<dbReference type="STRING" id="1789004.FEMY_21840"/>
<protein>
    <recommendedName>
        <fullName evidence="1">DUF6475 domain-containing protein</fullName>
    </recommendedName>
</protein>
<keyword evidence="3" id="KW-1185">Reference proteome</keyword>
<comment type="caution">
    <text evidence="2">The sequence shown here is derived from an EMBL/GenBank/DDBJ whole genome shotgun (WGS) entry which is preliminary data.</text>
</comment>
<gene>
    <name evidence="2" type="ORF">FEMY_21840</name>
</gene>
<evidence type="ECO:0000259" key="1">
    <source>
        <dbReference type="Pfam" id="PF20081"/>
    </source>
</evidence>
<name>A0A149VVP7_9PROT</name>
<dbReference type="EMBL" id="LRRD01000077">
    <property type="protein sequence ID" value="KXW57292.1"/>
    <property type="molecule type" value="Genomic_DNA"/>
</dbReference>
<evidence type="ECO:0000313" key="2">
    <source>
        <dbReference type="EMBL" id="KXW57292.1"/>
    </source>
</evidence>